<reference evidence="1" key="1">
    <citation type="journal article" date="2022" name="Int. J. Mol. Sci.">
        <title>Draft Genome of Tanacetum Coccineum: Genomic Comparison of Closely Related Tanacetum-Family Plants.</title>
        <authorList>
            <person name="Yamashiro T."/>
            <person name="Shiraishi A."/>
            <person name="Nakayama K."/>
            <person name="Satake H."/>
        </authorList>
    </citation>
    <scope>NUCLEOTIDE SEQUENCE</scope>
</reference>
<evidence type="ECO:0000313" key="2">
    <source>
        <dbReference type="Proteomes" id="UP001151760"/>
    </source>
</evidence>
<organism evidence="1 2">
    <name type="scientific">Tanacetum coccineum</name>
    <dbReference type="NCBI Taxonomy" id="301880"/>
    <lineage>
        <taxon>Eukaryota</taxon>
        <taxon>Viridiplantae</taxon>
        <taxon>Streptophyta</taxon>
        <taxon>Embryophyta</taxon>
        <taxon>Tracheophyta</taxon>
        <taxon>Spermatophyta</taxon>
        <taxon>Magnoliopsida</taxon>
        <taxon>eudicotyledons</taxon>
        <taxon>Gunneridae</taxon>
        <taxon>Pentapetalae</taxon>
        <taxon>asterids</taxon>
        <taxon>campanulids</taxon>
        <taxon>Asterales</taxon>
        <taxon>Asteraceae</taxon>
        <taxon>Asteroideae</taxon>
        <taxon>Anthemideae</taxon>
        <taxon>Anthemidinae</taxon>
        <taxon>Tanacetum</taxon>
    </lineage>
</organism>
<dbReference type="Proteomes" id="UP001151760">
    <property type="component" value="Unassembled WGS sequence"/>
</dbReference>
<evidence type="ECO:0000313" key="1">
    <source>
        <dbReference type="EMBL" id="GJS61785.1"/>
    </source>
</evidence>
<proteinExistence type="predicted"/>
<reference evidence="1" key="2">
    <citation type="submission" date="2022-01" db="EMBL/GenBank/DDBJ databases">
        <authorList>
            <person name="Yamashiro T."/>
            <person name="Shiraishi A."/>
            <person name="Satake H."/>
            <person name="Nakayama K."/>
        </authorList>
    </citation>
    <scope>NUCLEOTIDE SEQUENCE</scope>
</reference>
<dbReference type="EMBL" id="BQNB010009316">
    <property type="protein sequence ID" value="GJS61785.1"/>
    <property type="molecule type" value="Genomic_DNA"/>
</dbReference>
<sequence>MVEDTTADVQVLSCDVEGSSDVIMFLQLNLRHSCGNLLMKTDRPLRKPALTISISNDLSHARHINWASALKSTYEPPQENSLICSNRDMAAHFGTAFVKQGLSELTPQDLEGLHSKSSKCFIMTACLVIYKDEGGIFPDVGLEQLVPVSVSGVRECCKSLEPHFRPKDKRFSLHWSTYGPENLHCFDSNMVNTSHRLPKGGTFETDSGFLHLSWRFNLKYQVQRWLSATRLMMRWIRVKEFQINRFNPGIEQPILDGRKDVDWSKDFMFDYPEKALKTRRIFLNLGVLCGWKDTRGD</sequence>
<keyword evidence="2" id="KW-1185">Reference proteome</keyword>
<accession>A0ABQ4X943</accession>
<protein>
    <submittedName>
        <fullName evidence="1">Uncharacterized protein</fullName>
    </submittedName>
</protein>
<name>A0ABQ4X943_9ASTR</name>
<gene>
    <name evidence="1" type="ORF">Tco_0656569</name>
</gene>
<comment type="caution">
    <text evidence="1">The sequence shown here is derived from an EMBL/GenBank/DDBJ whole genome shotgun (WGS) entry which is preliminary data.</text>
</comment>